<feature type="domain" description="Cytidyltransferase-like" evidence="1">
    <location>
        <begin position="158"/>
        <end position="301"/>
    </location>
</feature>
<gene>
    <name evidence="2" type="ORF">Amon01_000029600</name>
</gene>
<comment type="caution">
    <text evidence="2">The sequence shown here is derived from an EMBL/GenBank/DDBJ whole genome shotgun (WGS) entry which is preliminary data.</text>
</comment>
<dbReference type="SUPFAM" id="SSF52374">
    <property type="entry name" value="Nucleotidylyl transferase"/>
    <property type="match status" value="1"/>
</dbReference>
<name>A0A9W6YR87_AMBMO</name>
<sequence length="310" mass="34774">MSYKHPLLVLSPNELVFENKLDSLINAAIHFTTPQSQLDILYNDTIKTLAELTTTLVMIYDTARHYNDIEIHVNVLHGGNYKKLTQPGWDVVFLSDSSAIISDIFKQNFPEIKIETLSLLQNVEIAKSVKEDLFKPSAVKLPTLSSRTISKQYHSVAIGGTFDHLHDGHKILLSASIFLTKKTLIIGVTGEGLLKNKKYSEFLEPFKQRCDSVVQFLKLIDCEITPEIHEINDVCGPTAVVEDIDALVLSSETVKGGEYVNNVRREKGFGELVIHEVCVVGGQAGEEDGFKDKLSSTEFRRLEFEKTKEH</sequence>
<dbReference type="GO" id="GO:0004140">
    <property type="term" value="F:dephospho-CoA kinase activity"/>
    <property type="evidence" value="ECO:0007669"/>
    <property type="project" value="TreeGrafter"/>
</dbReference>
<protein>
    <submittedName>
        <fullName evidence="2">Unnamed protein product</fullName>
    </submittedName>
</protein>
<accession>A0A9W6YR87</accession>
<dbReference type="Pfam" id="PF01467">
    <property type="entry name" value="CTP_transf_like"/>
    <property type="match status" value="1"/>
</dbReference>
<dbReference type="AlphaFoldDB" id="A0A9W6YR87"/>
<evidence type="ECO:0000313" key="3">
    <source>
        <dbReference type="Proteomes" id="UP001165063"/>
    </source>
</evidence>
<reference evidence="2" key="1">
    <citation type="submission" date="2023-04" db="EMBL/GenBank/DDBJ databases">
        <title>Ambrosiozyma monospora NBRC 1965.</title>
        <authorList>
            <person name="Ichikawa N."/>
            <person name="Sato H."/>
            <person name="Tonouchi N."/>
        </authorList>
    </citation>
    <scope>NUCLEOTIDE SEQUENCE</scope>
    <source>
        <strain evidence="2">NBRC 1965</strain>
    </source>
</reference>
<dbReference type="EMBL" id="BSXU01000086">
    <property type="protein sequence ID" value="GMG19218.1"/>
    <property type="molecule type" value="Genomic_DNA"/>
</dbReference>
<organism evidence="2 3">
    <name type="scientific">Ambrosiozyma monospora</name>
    <name type="common">Yeast</name>
    <name type="synonym">Endomycopsis monosporus</name>
    <dbReference type="NCBI Taxonomy" id="43982"/>
    <lineage>
        <taxon>Eukaryota</taxon>
        <taxon>Fungi</taxon>
        <taxon>Dikarya</taxon>
        <taxon>Ascomycota</taxon>
        <taxon>Saccharomycotina</taxon>
        <taxon>Pichiomycetes</taxon>
        <taxon>Pichiales</taxon>
        <taxon>Pichiaceae</taxon>
        <taxon>Ambrosiozyma</taxon>
    </lineage>
</organism>
<dbReference type="InterPro" id="IPR004821">
    <property type="entry name" value="Cyt_trans-like"/>
</dbReference>
<proteinExistence type="predicted"/>
<dbReference type="Proteomes" id="UP001165063">
    <property type="component" value="Unassembled WGS sequence"/>
</dbReference>
<dbReference type="OrthoDB" id="330671at2759"/>
<dbReference type="Gene3D" id="3.40.50.620">
    <property type="entry name" value="HUPs"/>
    <property type="match status" value="1"/>
</dbReference>
<evidence type="ECO:0000259" key="1">
    <source>
        <dbReference type="Pfam" id="PF01467"/>
    </source>
</evidence>
<dbReference type="GO" id="GO:0015937">
    <property type="term" value="P:coenzyme A biosynthetic process"/>
    <property type="evidence" value="ECO:0007669"/>
    <property type="project" value="TreeGrafter"/>
</dbReference>
<dbReference type="NCBIfam" id="NF001985">
    <property type="entry name" value="PRK00777.1"/>
    <property type="match status" value="1"/>
</dbReference>
<evidence type="ECO:0000313" key="2">
    <source>
        <dbReference type="EMBL" id="GMG19218.1"/>
    </source>
</evidence>
<keyword evidence="3" id="KW-1185">Reference proteome</keyword>
<dbReference type="PANTHER" id="PTHR10695:SF46">
    <property type="entry name" value="BIFUNCTIONAL COENZYME A SYNTHASE-RELATED"/>
    <property type="match status" value="1"/>
</dbReference>
<dbReference type="InterPro" id="IPR014729">
    <property type="entry name" value="Rossmann-like_a/b/a_fold"/>
</dbReference>
<dbReference type="PANTHER" id="PTHR10695">
    <property type="entry name" value="DEPHOSPHO-COA KINASE-RELATED"/>
    <property type="match status" value="1"/>
</dbReference>